<dbReference type="EMBL" id="VSSQ01136809">
    <property type="protein sequence ID" value="MPN60920.1"/>
    <property type="molecule type" value="Genomic_DNA"/>
</dbReference>
<dbReference type="InterPro" id="IPR016181">
    <property type="entry name" value="Acyl_CoA_acyltransferase"/>
</dbReference>
<dbReference type="PANTHER" id="PTHR43420:SF44">
    <property type="entry name" value="ACETYLTRANSFERASE YPEA"/>
    <property type="match status" value="1"/>
</dbReference>
<evidence type="ECO:0000256" key="1">
    <source>
        <dbReference type="ARBA" id="ARBA00022679"/>
    </source>
</evidence>
<proteinExistence type="predicted"/>
<dbReference type="Pfam" id="PF00583">
    <property type="entry name" value="Acetyltransf_1"/>
    <property type="match status" value="1"/>
</dbReference>
<feature type="domain" description="N-acetyltransferase" evidence="3">
    <location>
        <begin position="1"/>
        <end position="86"/>
    </location>
</feature>
<evidence type="ECO:0000313" key="4">
    <source>
        <dbReference type="EMBL" id="MPN60920.1"/>
    </source>
</evidence>
<name>A0A645JCX0_9ZZZZ</name>
<reference evidence="4" key="1">
    <citation type="submission" date="2019-08" db="EMBL/GenBank/DDBJ databases">
        <authorList>
            <person name="Kucharzyk K."/>
            <person name="Murdoch R.W."/>
            <person name="Higgins S."/>
            <person name="Loffler F."/>
        </authorList>
    </citation>
    <scope>NUCLEOTIDE SEQUENCE</scope>
</reference>
<keyword evidence="1 4" id="KW-0808">Transferase</keyword>
<dbReference type="EC" id="2.3.1.267" evidence="4"/>
<dbReference type="InterPro" id="IPR050680">
    <property type="entry name" value="YpeA/RimI_acetyltransf"/>
</dbReference>
<dbReference type="InterPro" id="IPR000182">
    <property type="entry name" value="GNAT_dom"/>
</dbReference>
<accession>A0A645JCX0</accession>
<dbReference type="SUPFAM" id="SSF55729">
    <property type="entry name" value="Acyl-CoA N-acyltransferases (Nat)"/>
    <property type="match status" value="1"/>
</dbReference>
<dbReference type="PANTHER" id="PTHR43420">
    <property type="entry name" value="ACETYLTRANSFERASE"/>
    <property type="match status" value="1"/>
</dbReference>
<dbReference type="GO" id="GO:0008999">
    <property type="term" value="F:protein-N-terminal-alanine acetyltransferase activity"/>
    <property type="evidence" value="ECO:0007669"/>
    <property type="project" value="UniProtKB-EC"/>
</dbReference>
<evidence type="ECO:0000259" key="3">
    <source>
        <dbReference type="PROSITE" id="PS51186"/>
    </source>
</evidence>
<dbReference type="AlphaFoldDB" id="A0A645JCX0"/>
<comment type="caution">
    <text evidence="4">The sequence shown here is derived from an EMBL/GenBank/DDBJ whole genome shotgun (WGS) entry which is preliminary data.</text>
</comment>
<dbReference type="PROSITE" id="PS51186">
    <property type="entry name" value="GNAT"/>
    <property type="match status" value="1"/>
</dbReference>
<keyword evidence="2 4" id="KW-0012">Acyltransferase</keyword>
<dbReference type="Gene3D" id="3.40.630.30">
    <property type="match status" value="1"/>
</dbReference>
<gene>
    <name evidence="4" type="primary">rimI_29</name>
    <name evidence="4" type="ORF">SDC9_208653</name>
</gene>
<dbReference type="CDD" id="cd04301">
    <property type="entry name" value="NAT_SF"/>
    <property type="match status" value="1"/>
</dbReference>
<organism evidence="4">
    <name type="scientific">bioreactor metagenome</name>
    <dbReference type="NCBI Taxonomy" id="1076179"/>
    <lineage>
        <taxon>unclassified sequences</taxon>
        <taxon>metagenomes</taxon>
        <taxon>ecological metagenomes</taxon>
    </lineage>
</organism>
<protein>
    <submittedName>
        <fullName evidence="4">Ribosomal-protein-alanine acetyltransferase</fullName>
        <ecNumber evidence="4">2.3.1.267</ecNumber>
    </submittedName>
</protein>
<evidence type="ECO:0000256" key="2">
    <source>
        <dbReference type="ARBA" id="ARBA00023315"/>
    </source>
</evidence>
<sequence length="95" mass="10799">MILDEGYIDNVAVRADCRRQGVADALVDTLVRFGQAHLAFLTLEVRVSNRPALELYMKHGFEQVGRRRGYYERPKEDAILMTLEFPGGEKGEDLT</sequence>